<accession>A0AAN8RID6</accession>
<keyword evidence="2" id="KW-1133">Transmembrane helix</keyword>
<dbReference type="Proteomes" id="UP001307849">
    <property type="component" value="Unassembled WGS sequence"/>
</dbReference>
<feature type="transmembrane region" description="Helical" evidence="2">
    <location>
        <begin position="111"/>
        <end position="133"/>
    </location>
</feature>
<evidence type="ECO:0000313" key="3">
    <source>
        <dbReference type="EMBL" id="KAK6498250.1"/>
    </source>
</evidence>
<reference evidence="3 4" key="1">
    <citation type="submission" date="2019-10" db="EMBL/GenBank/DDBJ databases">
        <authorList>
            <person name="Palmer J.M."/>
        </authorList>
    </citation>
    <scope>NUCLEOTIDE SEQUENCE [LARGE SCALE GENOMIC DNA]</scope>
    <source>
        <strain evidence="3 4">TWF506</strain>
    </source>
</reference>
<evidence type="ECO:0000313" key="4">
    <source>
        <dbReference type="Proteomes" id="UP001307849"/>
    </source>
</evidence>
<evidence type="ECO:0000256" key="1">
    <source>
        <dbReference type="SAM" id="MobiDB-lite"/>
    </source>
</evidence>
<keyword evidence="2" id="KW-0812">Transmembrane</keyword>
<dbReference type="EMBL" id="JAVHJM010000014">
    <property type="protein sequence ID" value="KAK6498250.1"/>
    <property type="molecule type" value="Genomic_DNA"/>
</dbReference>
<keyword evidence="4" id="KW-1185">Reference proteome</keyword>
<protein>
    <submittedName>
        <fullName evidence="3">Uncharacterized protein</fullName>
    </submittedName>
</protein>
<sequence>MASEQNTTPTNQPAPPSSSTTEETAQTTSNRRRNKRLPGILRKFYVTLRNLGLIFFIAFPMAHMASWALTIWMLGRGADKLAASLDTTKPFDETGFRNILRHVVIAGARGWRINVIMLSLETACAIIGGLFLIRGLRRARRLIIEVEEQRDLEAQQGAEATGNMPTVL</sequence>
<feature type="compositionally biased region" description="Low complexity" evidence="1">
    <location>
        <begin position="1"/>
        <end position="29"/>
    </location>
</feature>
<name>A0AAN8RID6_9PEZI</name>
<comment type="caution">
    <text evidence="3">The sequence shown here is derived from an EMBL/GenBank/DDBJ whole genome shotgun (WGS) entry which is preliminary data.</text>
</comment>
<evidence type="ECO:0000256" key="2">
    <source>
        <dbReference type="SAM" id="Phobius"/>
    </source>
</evidence>
<keyword evidence="2" id="KW-0472">Membrane</keyword>
<dbReference type="AlphaFoldDB" id="A0AAN8RID6"/>
<feature type="transmembrane region" description="Helical" evidence="2">
    <location>
        <begin position="51"/>
        <end position="74"/>
    </location>
</feature>
<organism evidence="3 4">
    <name type="scientific">Arthrobotrys conoides</name>
    <dbReference type="NCBI Taxonomy" id="74498"/>
    <lineage>
        <taxon>Eukaryota</taxon>
        <taxon>Fungi</taxon>
        <taxon>Dikarya</taxon>
        <taxon>Ascomycota</taxon>
        <taxon>Pezizomycotina</taxon>
        <taxon>Orbiliomycetes</taxon>
        <taxon>Orbiliales</taxon>
        <taxon>Orbiliaceae</taxon>
        <taxon>Arthrobotrys</taxon>
    </lineage>
</organism>
<gene>
    <name evidence="3" type="ORF">TWF506_004489</name>
</gene>
<feature type="region of interest" description="Disordered" evidence="1">
    <location>
        <begin position="1"/>
        <end position="32"/>
    </location>
</feature>
<proteinExistence type="predicted"/>